<name>A0ABV0KC84_9CYAN</name>
<proteinExistence type="predicted"/>
<organism evidence="1 2">
    <name type="scientific">Stenomitos frigidus AS-A4</name>
    <dbReference type="NCBI Taxonomy" id="2933935"/>
    <lineage>
        <taxon>Bacteria</taxon>
        <taxon>Bacillati</taxon>
        <taxon>Cyanobacteriota</taxon>
        <taxon>Cyanophyceae</taxon>
        <taxon>Leptolyngbyales</taxon>
        <taxon>Leptolyngbyaceae</taxon>
        <taxon>Stenomitos</taxon>
    </lineage>
</organism>
<reference evidence="1 2" key="1">
    <citation type="submission" date="2022-04" db="EMBL/GenBank/DDBJ databases">
        <title>Positive selection, recombination, and allopatry shape intraspecific diversity of widespread and dominant cyanobacteria.</title>
        <authorList>
            <person name="Wei J."/>
            <person name="Shu W."/>
            <person name="Hu C."/>
        </authorList>
    </citation>
    <scope>NUCLEOTIDE SEQUENCE [LARGE SCALE GENOMIC DNA]</scope>
    <source>
        <strain evidence="1 2">AS-A4</strain>
    </source>
</reference>
<protein>
    <submittedName>
        <fullName evidence="1">Uncharacterized protein</fullName>
    </submittedName>
</protein>
<evidence type="ECO:0000313" key="1">
    <source>
        <dbReference type="EMBL" id="MEP1056843.1"/>
    </source>
</evidence>
<dbReference type="Proteomes" id="UP001476950">
    <property type="component" value="Unassembled WGS sequence"/>
</dbReference>
<keyword evidence="2" id="KW-1185">Reference proteome</keyword>
<accession>A0ABV0KC84</accession>
<comment type="caution">
    <text evidence="1">The sequence shown here is derived from an EMBL/GenBank/DDBJ whole genome shotgun (WGS) entry which is preliminary data.</text>
</comment>
<evidence type="ECO:0000313" key="2">
    <source>
        <dbReference type="Proteomes" id="UP001476950"/>
    </source>
</evidence>
<sequence length="51" mass="5765">MIDKLPFDFAFDQAPLGLSALWVERLGQKLKAPSSVGWRVERSRNQFLSSA</sequence>
<dbReference type="RefSeq" id="WP_190453179.1">
    <property type="nucleotide sequence ID" value="NZ_JAMPLM010000001.1"/>
</dbReference>
<dbReference type="EMBL" id="JAMPLM010000001">
    <property type="protein sequence ID" value="MEP1056843.1"/>
    <property type="molecule type" value="Genomic_DNA"/>
</dbReference>
<gene>
    <name evidence="1" type="ORF">NDI38_00235</name>
</gene>